<dbReference type="AlphaFoldDB" id="A0A011NSA4"/>
<protein>
    <recommendedName>
        <fullName evidence="3">Transposase</fullName>
    </recommendedName>
</protein>
<dbReference type="GO" id="GO:0006313">
    <property type="term" value="P:DNA transposition"/>
    <property type="evidence" value="ECO:0007669"/>
    <property type="project" value="InterPro"/>
</dbReference>
<accession>A0A011NSA4</accession>
<sequence length="73" mass="8561">MEKNAHLLESARYVVLEPVRARMVHTPGEWPWNSYRAMVGETDLPEWLEIRRILTAFSETGRQAAERYARFVA</sequence>
<dbReference type="PATRIC" id="fig|1454003.3.peg.3252"/>
<comment type="caution">
    <text evidence="1">The sequence shown here is derived from an EMBL/GenBank/DDBJ whole genome shotgun (WGS) entry which is preliminary data.</text>
</comment>
<dbReference type="Gene3D" id="3.30.70.1290">
    <property type="entry name" value="Transposase IS200-like"/>
    <property type="match status" value="1"/>
</dbReference>
<dbReference type="EMBL" id="JEMX01000077">
    <property type="protein sequence ID" value="EXI78226.1"/>
    <property type="molecule type" value="Genomic_DNA"/>
</dbReference>
<proteinExistence type="predicted"/>
<name>A0A011NSA4_9PROT</name>
<dbReference type="STRING" id="1454003.AW10_03196"/>
<gene>
    <name evidence="1" type="ORF">AW10_03196</name>
</gene>
<dbReference type="GO" id="GO:0003677">
    <property type="term" value="F:DNA binding"/>
    <property type="evidence" value="ECO:0007669"/>
    <property type="project" value="InterPro"/>
</dbReference>
<dbReference type="Proteomes" id="UP000021816">
    <property type="component" value="Unassembled WGS sequence"/>
</dbReference>
<evidence type="ECO:0008006" key="3">
    <source>
        <dbReference type="Google" id="ProtNLM"/>
    </source>
</evidence>
<organism evidence="1 2">
    <name type="scientific">Candidatus Accumulibacter appositus</name>
    <dbReference type="NCBI Taxonomy" id="1454003"/>
    <lineage>
        <taxon>Bacteria</taxon>
        <taxon>Pseudomonadati</taxon>
        <taxon>Pseudomonadota</taxon>
        <taxon>Betaproteobacteria</taxon>
        <taxon>Candidatus Accumulibacter</taxon>
    </lineage>
</organism>
<dbReference type="InterPro" id="IPR036515">
    <property type="entry name" value="Transposase_17_sf"/>
</dbReference>
<reference evidence="1 2" key="1">
    <citation type="submission" date="2014-02" db="EMBL/GenBank/DDBJ databases">
        <title>Expanding our view of genomic diversity in Candidatus Accumulibacter clades.</title>
        <authorList>
            <person name="Skennerton C.T."/>
            <person name="Barr J.J."/>
            <person name="Slater F.R."/>
            <person name="Bond P.L."/>
            <person name="Tyson G.W."/>
        </authorList>
    </citation>
    <scope>NUCLEOTIDE SEQUENCE [LARGE SCALE GENOMIC DNA]</scope>
    <source>
        <strain evidence="2">BA-92</strain>
    </source>
</reference>
<dbReference type="GO" id="GO:0004803">
    <property type="term" value="F:transposase activity"/>
    <property type="evidence" value="ECO:0007669"/>
    <property type="project" value="InterPro"/>
</dbReference>
<evidence type="ECO:0000313" key="2">
    <source>
        <dbReference type="Proteomes" id="UP000021816"/>
    </source>
</evidence>
<evidence type="ECO:0000313" key="1">
    <source>
        <dbReference type="EMBL" id="EXI78226.1"/>
    </source>
</evidence>